<comment type="caution">
    <text evidence="1">The sequence shown here is derived from an EMBL/GenBank/DDBJ whole genome shotgun (WGS) entry which is preliminary data.</text>
</comment>
<evidence type="ECO:0000313" key="2">
    <source>
        <dbReference type="Proteomes" id="UP000019402"/>
    </source>
</evidence>
<dbReference type="InterPro" id="IPR011110">
    <property type="entry name" value="Reg_prop"/>
</dbReference>
<sequence length="154" mass="17812">MVANWYGVDEVIKDKVNHFYRGLRVFCAAYDKQYPNKIALGQKLAVVICSFKETDSGRYLQLTDTLNIQNNNISQIVSMAFDKDGNLWLASYNEGIFLIRFKDKDLKEYQITRFTEKNGLPKEIQEPFITNFNQKINIGTQKNIQSGITPYGRL</sequence>
<dbReference type="SUPFAM" id="SSF63829">
    <property type="entry name" value="Calcium-dependent phosphotriesterase"/>
    <property type="match status" value="1"/>
</dbReference>
<dbReference type="AlphaFoldDB" id="W7Y046"/>
<reference evidence="1 2" key="1">
    <citation type="journal article" date="2014" name="Genome Announc.">
        <title>Draft Genome Sequence of Cytophaga fermentans JCM 21142T, a Facultative Anaerobe Isolated from Marine Mud.</title>
        <authorList>
            <person name="Starns D."/>
            <person name="Oshima K."/>
            <person name="Suda W."/>
            <person name="Iino T."/>
            <person name="Yuki M."/>
            <person name="Inoue J."/>
            <person name="Kitamura K."/>
            <person name="Iida T."/>
            <person name="Darby A."/>
            <person name="Hattori M."/>
            <person name="Ohkuma M."/>
        </authorList>
    </citation>
    <scope>NUCLEOTIDE SEQUENCE [LARGE SCALE GENOMIC DNA]</scope>
    <source>
        <strain evidence="1 2">JCM 21142</strain>
    </source>
</reference>
<protein>
    <recommendedName>
        <fullName evidence="3">Response regulator containing a CheY-like receiver domain and a GGDEF domain protein</fullName>
    </recommendedName>
</protein>
<proteinExistence type="predicted"/>
<dbReference type="Proteomes" id="UP000019402">
    <property type="component" value="Unassembled WGS sequence"/>
</dbReference>
<dbReference type="Gene3D" id="2.130.10.10">
    <property type="entry name" value="YVTN repeat-like/Quinoprotein amine dehydrogenase"/>
    <property type="match status" value="1"/>
</dbReference>
<dbReference type="Pfam" id="PF07494">
    <property type="entry name" value="Reg_prop"/>
    <property type="match status" value="1"/>
</dbReference>
<dbReference type="EMBL" id="BAMD01000041">
    <property type="protein sequence ID" value="GAF04280.1"/>
    <property type="molecule type" value="Genomic_DNA"/>
</dbReference>
<name>W7Y046_9BACT</name>
<accession>W7Y046</accession>
<evidence type="ECO:0008006" key="3">
    <source>
        <dbReference type="Google" id="ProtNLM"/>
    </source>
</evidence>
<dbReference type="RefSeq" id="WP_044213597.1">
    <property type="nucleotide sequence ID" value="NZ_BAMD01000041.1"/>
</dbReference>
<keyword evidence="2" id="KW-1185">Reference proteome</keyword>
<dbReference type="InterPro" id="IPR015943">
    <property type="entry name" value="WD40/YVTN_repeat-like_dom_sf"/>
</dbReference>
<gene>
    <name evidence="1" type="ORF">JCM21142_72977</name>
</gene>
<organism evidence="1 2">
    <name type="scientific">Saccharicrinis fermentans DSM 9555 = JCM 21142</name>
    <dbReference type="NCBI Taxonomy" id="869213"/>
    <lineage>
        <taxon>Bacteria</taxon>
        <taxon>Pseudomonadati</taxon>
        <taxon>Bacteroidota</taxon>
        <taxon>Bacteroidia</taxon>
        <taxon>Marinilabiliales</taxon>
        <taxon>Marinilabiliaceae</taxon>
        <taxon>Saccharicrinis</taxon>
    </lineage>
</organism>
<evidence type="ECO:0000313" key="1">
    <source>
        <dbReference type="EMBL" id="GAF04280.1"/>
    </source>
</evidence>